<dbReference type="EnsemblPlants" id="Solyc07g062395.1.1">
    <property type="protein sequence ID" value="Solyc07g062395.1.1"/>
    <property type="gene ID" value="Solyc07g062395.1"/>
</dbReference>
<reference evidence="2" key="2">
    <citation type="submission" date="2019-01" db="UniProtKB">
        <authorList>
            <consortium name="EnsemblPlants"/>
        </authorList>
    </citation>
    <scope>IDENTIFICATION</scope>
    <source>
        <strain evidence="2">cv. Heinz 1706</strain>
    </source>
</reference>
<protein>
    <submittedName>
        <fullName evidence="2">Uncharacterized protein</fullName>
    </submittedName>
</protein>
<reference evidence="2" key="1">
    <citation type="journal article" date="2012" name="Nature">
        <title>The tomato genome sequence provides insights into fleshy fruit evolution.</title>
        <authorList>
            <consortium name="Tomato Genome Consortium"/>
        </authorList>
    </citation>
    <scope>NUCLEOTIDE SEQUENCE [LARGE SCALE GENOMIC DNA]</scope>
    <source>
        <strain evidence="2">cv. Heinz 1706</strain>
    </source>
</reference>
<dbReference type="InParanoid" id="A0A3Q7HGK2"/>
<dbReference type="Gramene" id="Solyc07g062395.1.1">
    <property type="protein sequence ID" value="Solyc07g062395.1.1"/>
    <property type="gene ID" value="Solyc07g062395.1"/>
</dbReference>
<evidence type="ECO:0000256" key="1">
    <source>
        <dbReference type="SAM" id="MobiDB-lite"/>
    </source>
</evidence>
<dbReference type="AlphaFoldDB" id="A0A3Q7HGK2"/>
<proteinExistence type="predicted"/>
<accession>A0A3Q7HGK2</accession>
<evidence type="ECO:0000313" key="2">
    <source>
        <dbReference type="EnsemblPlants" id="Solyc07g062395.1.1"/>
    </source>
</evidence>
<name>A0A3Q7HGK2_SOLLC</name>
<keyword evidence="3" id="KW-1185">Reference proteome</keyword>
<organism evidence="2">
    <name type="scientific">Solanum lycopersicum</name>
    <name type="common">Tomato</name>
    <name type="synonym">Lycopersicon esculentum</name>
    <dbReference type="NCBI Taxonomy" id="4081"/>
    <lineage>
        <taxon>Eukaryota</taxon>
        <taxon>Viridiplantae</taxon>
        <taxon>Streptophyta</taxon>
        <taxon>Embryophyta</taxon>
        <taxon>Tracheophyta</taxon>
        <taxon>Spermatophyta</taxon>
        <taxon>Magnoliopsida</taxon>
        <taxon>eudicotyledons</taxon>
        <taxon>Gunneridae</taxon>
        <taxon>Pentapetalae</taxon>
        <taxon>asterids</taxon>
        <taxon>lamiids</taxon>
        <taxon>Solanales</taxon>
        <taxon>Solanaceae</taxon>
        <taxon>Solanoideae</taxon>
        <taxon>Solaneae</taxon>
        <taxon>Solanum</taxon>
        <taxon>Solanum subgen. Lycopersicon</taxon>
    </lineage>
</organism>
<sequence>MGACAFVWIDGSGFLGYMGMFVSPANDIEHKTQTENLITKQPPAQPILLCSNMSPHNLASNDQPNMQQEEAT</sequence>
<evidence type="ECO:0000313" key="3">
    <source>
        <dbReference type="Proteomes" id="UP000004994"/>
    </source>
</evidence>
<feature type="region of interest" description="Disordered" evidence="1">
    <location>
        <begin position="52"/>
        <end position="72"/>
    </location>
</feature>
<dbReference type="Proteomes" id="UP000004994">
    <property type="component" value="Chromosome 7"/>
</dbReference>